<dbReference type="EMBL" id="JAMZMK010008772">
    <property type="protein sequence ID" value="KAI7738626.1"/>
    <property type="molecule type" value="Genomic_DNA"/>
</dbReference>
<name>A0AAD5GFN7_AMBAR</name>
<feature type="region of interest" description="Disordered" evidence="1">
    <location>
        <begin position="1"/>
        <end position="21"/>
    </location>
</feature>
<evidence type="ECO:0000313" key="3">
    <source>
        <dbReference type="Proteomes" id="UP001206925"/>
    </source>
</evidence>
<protein>
    <submittedName>
        <fullName evidence="2">Uncharacterized protein</fullName>
    </submittedName>
</protein>
<sequence length="118" mass="14657">MIAGIENMKKQQDDEQQLLQQRMREYKQRHRELVQLRKEFKQQREEFKQRLVPAMQHVRQVKRENEVLRLLLQLKQQKEVEQRMKERQKRPSFQAVKDFIGSIIRPKGYKRLEKLQMD</sequence>
<comment type="caution">
    <text evidence="2">The sequence shown here is derived from an EMBL/GenBank/DDBJ whole genome shotgun (WGS) entry which is preliminary data.</text>
</comment>
<keyword evidence="3" id="KW-1185">Reference proteome</keyword>
<organism evidence="2 3">
    <name type="scientific">Ambrosia artemisiifolia</name>
    <name type="common">Common ragweed</name>
    <dbReference type="NCBI Taxonomy" id="4212"/>
    <lineage>
        <taxon>Eukaryota</taxon>
        <taxon>Viridiplantae</taxon>
        <taxon>Streptophyta</taxon>
        <taxon>Embryophyta</taxon>
        <taxon>Tracheophyta</taxon>
        <taxon>Spermatophyta</taxon>
        <taxon>Magnoliopsida</taxon>
        <taxon>eudicotyledons</taxon>
        <taxon>Gunneridae</taxon>
        <taxon>Pentapetalae</taxon>
        <taxon>asterids</taxon>
        <taxon>campanulids</taxon>
        <taxon>Asterales</taxon>
        <taxon>Asteraceae</taxon>
        <taxon>Asteroideae</taxon>
        <taxon>Heliantheae alliance</taxon>
        <taxon>Heliantheae</taxon>
        <taxon>Ambrosia</taxon>
    </lineage>
</organism>
<reference evidence="2" key="1">
    <citation type="submission" date="2022-06" db="EMBL/GenBank/DDBJ databases">
        <title>Uncovering the hologenomic basis of an extraordinary plant invasion.</title>
        <authorList>
            <person name="Bieker V.C."/>
            <person name="Martin M.D."/>
            <person name="Gilbert T."/>
            <person name="Hodgins K."/>
            <person name="Battlay P."/>
            <person name="Petersen B."/>
            <person name="Wilson J."/>
        </authorList>
    </citation>
    <scope>NUCLEOTIDE SEQUENCE</scope>
    <source>
        <strain evidence="2">AA19_3_7</strain>
        <tissue evidence="2">Leaf</tissue>
    </source>
</reference>
<dbReference type="Proteomes" id="UP001206925">
    <property type="component" value="Unassembled WGS sequence"/>
</dbReference>
<accession>A0AAD5GFN7</accession>
<evidence type="ECO:0000313" key="2">
    <source>
        <dbReference type="EMBL" id="KAI7738626.1"/>
    </source>
</evidence>
<dbReference type="AlphaFoldDB" id="A0AAD5GFN7"/>
<evidence type="ECO:0000256" key="1">
    <source>
        <dbReference type="SAM" id="MobiDB-lite"/>
    </source>
</evidence>
<gene>
    <name evidence="2" type="ORF">M8C21_017669</name>
</gene>
<proteinExistence type="predicted"/>